<dbReference type="Proteomes" id="UP000321393">
    <property type="component" value="Unassembled WGS sequence"/>
</dbReference>
<feature type="compositionally biased region" description="Low complexity" evidence="1">
    <location>
        <begin position="1"/>
        <end position="10"/>
    </location>
</feature>
<dbReference type="PANTHER" id="PTHR33437">
    <property type="entry name" value="OS06G0361200 PROTEIN"/>
    <property type="match status" value="1"/>
</dbReference>
<feature type="compositionally biased region" description="Polar residues" evidence="1">
    <location>
        <begin position="21"/>
        <end position="35"/>
    </location>
</feature>
<evidence type="ECO:0000313" key="3">
    <source>
        <dbReference type="Proteomes" id="UP000321393"/>
    </source>
</evidence>
<name>A0A5A7TZV2_CUCMM</name>
<dbReference type="EMBL" id="SSTE01013607">
    <property type="protein sequence ID" value="KAA0046769.1"/>
    <property type="molecule type" value="Genomic_DNA"/>
</dbReference>
<comment type="caution">
    <text evidence="2">The sequence shown here is derived from an EMBL/GenBank/DDBJ whole genome shotgun (WGS) entry which is preliminary data.</text>
</comment>
<proteinExistence type="predicted"/>
<evidence type="ECO:0000256" key="1">
    <source>
        <dbReference type="SAM" id="MobiDB-lite"/>
    </source>
</evidence>
<reference evidence="2 3" key="1">
    <citation type="submission" date="2019-08" db="EMBL/GenBank/DDBJ databases">
        <title>Draft genome sequences of two oriental melons (Cucumis melo L. var makuwa).</title>
        <authorList>
            <person name="Kwon S.-Y."/>
        </authorList>
    </citation>
    <scope>NUCLEOTIDE SEQUENCE [LARGE SCALE GENOMIC DNA]</scope>
    <source>
        <strain evidence="3">cv. SW 3</strain>
        <tissue evidence="2">Leaf</tissue>
    </source>
</reference>
<gene>
    <name evidence="2" type="ORF">E6C27_scaffold216G00530</name>
</gene>
<organism evidence="2 3">
    <name type="scientific">Cucumis melo var. makuwa</name>
    <name type="common">Oriental melon</name>
    <dbReference type="NCBI Taxonomy" id="1194695"/>
    <lineage>
        <taxon>Eukaryota</taxon>
        <taxon>Viridiplantae</taxon>
        <taxon>Streptophyta</taxon>
        <taxon>Embryophyta</taxon>
        <taxon>Tracheophyta</taxon>
        <taxon>Spermatophyta</taxon>
        <taxon>Magnoliopsida</taxon>
        <taxon>eudicotyledons</taxon>
        <taxon>Gunneridae</taxon>
        <taxon>Pentapetalae</taxon>
        <taxon>rosids</taxon>
        <taxon>fabids</taxon>
        <taxon>Cucurbitales</taxon>
        <taxon>Cucurbitaceae</taxon>
        <taxon>Benincaseae</taxon>
        <taxon>Cucumis</taxon>
    </lineage>
</organism>
<accession>A0A5A7TZV2</accession>
<dbReference type="PANTHER" id="PTHR33437:SF2">
    <property type="entry name" value="OS06G0361200 PROTEIN"/>
    <property type="match status" value="1"/>
</dbReference>
<dbReference type="AlphaFoldDB" id="A0A5A7TZV2"/>
<sequence>MASKKAASKSCVASDAYTGPITRSRSKGITQEQDQGSDIAQSILKQLMEFPKAAMVEMERKVNFLMKVVEERDNEITALIEQMRTRETSESIQQLQDMIANSIRAQYGGSPQTSFMYSKPYTLRMPLGYQPPKFQQFDGKGNPKQHIAYFVETCENAGSKGDQLARQFVRSLN</sequence>
<feature type="region of interest" description="Disordered" evidence="1">
    <location>
        <begin position="1"/>
        <end position="35"/>
    </location>
</feature>
<protein>
    <submittedName>
        <fullName evidence="2">Ty3-gypsy retrotransposon protein</fullName>
    </submittedName>
</protein>
<evidence type="ECO:0000313" key="2">
    <source>
        <dbReference type="EMBL" id="KAA0046769.1"/>
    </source>
</evidence>